<protein>
    <recommendedName>
        <fullName evidence="5">Centrosomal protein of 70 kDa</fullName>
    </recommendedName>
</protein>
<feature type="region of interest" description="Disordered" evidence="2">
    <location>
        <begin position="1"/>
        <end position="24"/>
    </location>
</feature>
<keyword evidence="1" id="KW-0175">Coiled coil</keyword>
<evidence type="ECO:0000256" key="1">
    <source>
        <dbReference type="SAM" id="Coils"/>
    </source>
</evidence>
<gene>
    <name evidence="3" type="ORF">AB1Y20_016517</name>
</gene>
<sequence length="973" mass="104634">MLPPRPEKKSSAASRPAEVRPLNRGTVQRQVHLLLDELASAGGAAACRGSAPLHESLKKERTHAHVSCAGISRDYLEHVLPALCLPAPPPPASTSSSTFSTSAPTFSSTTISTLPYTSSSSTSSTSAPAFSSTTTISSTLLYTSSSSTSAPTFSSTTISTLPYTSSSSTSSTSAPTVSSSSTLPYTSSSSTSSTSAPTVSSSTISTLPYTSSSSTSSTSAPAFSSSTTISSTLPYTSSSSTSSTSAPTVSSSTISTLPYTSSSSTSSTSAPAFSSSTTISSTLPYTSSSSTSSTSAPTVSSSTISTLPYTSSSSTSSTSAPAFSSYTTISSTLPYTASSSTSYTSAPTFSSSTISTLPYTSSSSTSYTSAPTVSSSSTISSTLPYTSSSSTSTTCTYSYAKPPHCPLTLPTRPRTPLSGGRGGHAYWGGRTPRRPSVESTLSSPSVAPPHDAEACDSAASSRRSHESFDDLVRSRQERIQRYVDTISDLQLTEQLQAYRLNTTAAQVEKLLREGVLAARNNKLAQRLENKRSALVEQLHNVEERAAALEHINTGLMDTINALRRGRQYHATQNAACAVKEKTMAIDMHGFSASAHAALDEKERLAARLRRLRHEYKFEVTAAEMEADAVNQSLKEEQERQLEFEQNAVRDAEWSRFQEYRAIRRHRAKQERFKVRLGYLSHQLATLREQFAQLARLAGSPADFDAGSPRNHQSLVAAVAAKEAANESRRFYLDEMRHREEALVKEIAELDGQERALQVALAAAESAETVQQRQEESAEARQRRVDRKVAALEATLLEVRGHIARVVRALIDGYDRGAVPLAPERVIVEEGCDVDYPPIEEARAKCSEKDLEGSVFRDGGYTEMSFPVLMVEVEQAKKELTRLDAFVHAVQARAVRLATWLERSHQANQPPGGPEAPPRHEMPAAVRVFTELVPASMYKEETHSIRHDLEKTVARHRDDFLEALEPPCAMSSEL</sequence>
<evidence type="ECO:0000256" key="2">
    <source>
        <dbReference type="SAM" id="MobiDB-lite"/>
    </source>
</evidence>
<evidence type="ECO:0000313" key="4">
    <source>
        <dbReference type="Proteomes" id="UP001515480"/>
    </source>
</evidence>
<dbReference type="AlphaFoldDB" id="A0AB34ID00"/>
<dbReference type="EMBL" id="JBGBPQ010000031">
    <property type="protein sequence ID" value="KAL1495651.1"/>
    <property type="molecule type" value="Genomic_DNA"/>
</dbReference>
<proteinExistence type="predicted"/>
<evidence type="ECO:0000313" key="3">
    <source>
        <dbReference type="EMBL" id="KAL1495651.1"/>
    </source>
</evidence>
<feature type="compositionally biased region" description="Low complexity" evidence="2">
    <location>
        <begin position="406"/>
        <end position="417"/>
    </location>
</feature>
<accession>A0AB34ID00</accession>
<organism evidence="3 4">
    <name type="scientific">Prymnesium parvum</name>
    <name type="common">Toxic golden alga</name>
    <dbReference type="NCBI Taxonomy" id="97485"/>
    <lineage>
        <taxon>Eukaryota</taxon>
        <taxon>Haptista</taxon>
        <taxon>Haptophyta</taxon>
        <taxon>Prymnesiophyceae</taxon>
        <taxon>Prymnesiales</taxon>
        <taxon>Prymnesiaceae</taxon>
        <taxon>Prymnesium</taxon>
    </lineage>
</organism>
<name>A0AB34ID00_PRYPA</name>
<reference evidence="3 4" key="1">
    <citation type="journal article" date="2024" name="Science">
        <title>Giant polyketide synthase enzymes in the biosynthesis of giant marine polyether toxins.</title>
        <authorList>
            <person name="Fallon T.R."/>
            <person name="Shende V.V."/>
            <person name="Wierzbicki I.H."/>
            <person name="Pendleton A.L."/>
            <person name="Watervoot N.F."/>
            <person name="Auber R.P."/>
            <person name="Gonzalez D.J."/>
            <person name="Wisecaver J.H."/>
            <person name="Moore B.S."/>
        </authorList>
    </citation>
    <scope>NUCLEOTIDE SEQUENCE [LARGE SCALE GENOMIC DNA]</scope>
    <source>
        <strain evidence="3 4">12B1</strain>
    </source>
</reference>
<dbReference type="Proteomes" id="UP001515480">
    <property type="component" value="Unassembled WGS sequence"/>
</dbReference>
<feature type="coiled-coil region" evidence="1">
    <location>
        <begin position="517"/>
        <end position="551"/>
    </location>
</feature>
<feature type="region of interest" description="Disordered" evidence="2">
    <location>
        <begin position="358"/>
        <end position="393"/>
    </location>
</feature>
<feature type="region of interest" description="Disordered" evidence="2">
    <location>
        <begin position="162"/>
        <end position="201"/>
    </location>
</feature>
<evidence type="ECO:0008006" key="5">
    <source>
        <dbReference type="Google" id="ProtNLM"/>
    </source>
</evidence>
<feature type="coiled-coil region" evidence="1">
    <location>
        <begin position="594"/>
        <end position="654"/>
    </location>
</feature>
<feature type="compositionally biased region" description="Basic and acidic residues" evidence="2">
    <location>
        <begin position="1"/>
        <end position="10"/>
    </location>
</feature>
<comment type="caution">
    <text evidence="3">The sequence shown here is derived from an EMBL/GenBank/DDBJ whole genome shotgun (WGS) entry which is preliminary data.</text>
</comment>
<feature type="region of interest" description="Disordered" evidence="2">
    <location>
        <begin position="405"/>
        <end position="469"/>
    </location>
</feature>
<keyword evidence="4" id="KW-1185">Reference proteome</keyword>